<dbReference type="AlphaFoldDB" id="A0A1Y2DM72"/>
<dbReference type="Proteomes" id="UP000193467">
    <property type="component" value="Unassembled WGS sequence"/>
</dbReference>
<gene>
    <name evidence="1" type="ORF">BCR35DRAFT_346935</name>
</gene>
<proteinExistence type="predicted"/>
<dbReference type="EMBL" id="MCGR01000074">
    <property type="protein sequence ID" value="ORY60383.1"/>
    <property type="molecule type" value="Genomic_DNA"/>
</dbReference>
<evidence type="ECO:0008006" key="3">
    <source>
        <dbReference type="Google" id="ProtNLM"/>
    </source>
</evidence>
<dbReference type="SUPFAM" id="SSF51197">
    <property type="entry name" value="Clavaminate synthase-like"/>
    <property type="match status" value="1"/>
</dbReference>
<dbReference type="Gene3D" id="2.60.120.620">
    <property type="entry name" value="q2cbj1_9rhob like domain"/>
    <property type="match status" value="1"/>
</dbReference>
<dbReference type="InParanoid" id="A0A1Y2DM72"/>
<organism evidence="1 2">
    <name type="scientific">Leucosporidium creatinivorum</name>
    <dbReference type="NCBI Taxonomy" id="106004"/>
    <lineage>
        <taxon>Eukaryota</taxon>
        <taxon>Fungi</taxon>
        <taxon>Dikarya</taxon>
        <taxon>Basidiomycota</taxon>
        <taxon>Pucciniomycotina</taxon>
        <taxon>Microbotryomycetes</taxon>
        <taxon>Leucosporidiales</taxon>
        <taxon>Leucosporidium</taxon>
    </lineage>
</organism>
<dbReference type="PANTHER" id="PTHR31630:SF6">
    <property type="entry name" value="PHYTANOYL-COA DIOXYGENASE-RELATED"/>
    <property type="match status" value="1"/>
</dbReference>
<dbReference type="InterPro" id="IPR008775">
    <property type="entry name" value="Phytyl_CoA_dOase-like"/>
</dbReference>
<name>A0A1Y2DM72_9BASI</name>
<keyword evidence="2" id="KW-1185">Reference proteome</keyword>
<dbReference type="PANTHER" id="PTHR31630">
    <property type="entry name" value="PHYTANOYL-COA DIOXYGENASE-RELATED-RELATED"/>
    <property type="match status" value="1"/>
</dbReference>
<sequence>MSPPPQIIPPFPYADLLSKGPYGDWRDDLAQDGYVVVKAAIPRNRALQLRDAAFSWLESFGRGFQRDDPSTYGQEFLPMHNGRGMYSSYGFQQEQWVWDVRLEPGVKAAFAKLWGTDKLVSSMDGGAIMLPGQTPPAELDANWAHIDCSPSRVGFFAAQGIINLQDNGPDDGGLVVMKGSSRLMKEFFDEHGRPPVPPVGEKIDWHMFTEEDKQWFFARGCEWLKVEAEAGDLILWSSGTIHQNTPPKGSRDRTVTYVCMGPAHIVTPADQEVRTAAFKSRVWGTSHAPYHGSFAVIRHPIRPETGKADEETAKCKSPVVVTDEVLRLAGQLAY</sequence>
<protein>
    <recommendedName>
        <fullName evidence="3">Phytanoyl-CoA dioxygenase</fullName>
    </recommendedName>
</protein>
<dbReference type="Pfam" id="PF05721">
    <property type="entry name" value="PhyH"/>
    <property type="match status" value="1"/>
</dbReference>
<comment type="caution">
    <text evidence="1">The sequence shown here is derived from an EMBL/GenBank/DDBJ whole genome shotgun (WGS) entry which is preliminary data.</text>
</comment>
<accession>A0A1Y2DM72</accession>
<dbReference type="OrthoDB" id="445007at2759"/>
<reference evidence="1 2" key="1">
    <citation type="submission" date="2016-07" db="EMBL/GenBank/DDBJ databases">
        <title>Pervasive Adenine N6-methylation of Active Genes in Fungi.</title>
        <authorList>
            <consortium name="DOE Joint Genome Institute"/>
            <person name="Mondo S.J."/>
            <person name="Dannebaum R.O."/>
            <person name="Kuo R.C."/>
            <person name="Labutti K."/>
            <person name="Haridas S."/>
            <person name="Kuo A."/>
            <person name="Salamov A."/>
            <person name="Ahrendt S.R."/>
            <person name="Lipzen A."/>
            <person name="Sullivan W."/>
            <person name="Andreopoulos W.B."/>
            <person name="Clum A."/>
            <person name="Lindquist E."/>
            <person name="Daum C."/>
            <person name="Ramamoorthy G.K."/>
            <person name="Gryganskyi A."/>
            <person name="Culley D."/>
            <person name="Magnuson J.K."/>
            <person name="James T.Y."/>
            <person name="O'Malley M.A."/>
            <person name="Stajich J.E."/>
            <person name="Spatafora J.W."/>
            <person name="Visel A."/>
            <person name="Grigoriev I.V."/>
        </authorList>
    </citation>
    <scope>NUCLEOTIDE SEQUENCE [LARGE SCALE GENOMIC DNA]</scope>
    <source>
        <strain evidence="1 2">62-1032</strain>
    </source>
</reference>
<evidence type="ECO:0000313" key="1">
    <source>
        <dbReference type="EMBL" id="ORY60383.1"/>
    </source>
</evidence>
<evidence type="ECO:0000313" key="2">
    <source>
        <dbReference type="Proteomes" id="UP000193467"/>
    </source>
</evidence>